<evidence type="ECO:0000313" key="2">
    <source>
        <dbReference type="Proteomes" id="UP000217790"/>
    </source>
</evidence>
<dbReference type="InParanoid" id="A0A2H3DFE9"/>
<keyword evidence="2" id="KW-1185">Reference proteome</keyword>
<dbReference type="EMBL" id="KZ293657">
    <property type="protein sequence ID" value="PBK92860.1"/>
    <property type="molecule type" value="Genomic_DNA"/>
</dbReference>
<gene>
    <name evidence="1" type="ORF">ARMGADRAFT_1012583</name>
</gene>
<reference evidence="2" key="1">
    <citation type="journal article" date="2017" name="Nat. Ecol. Evol.">
        <title>Genome expansion and lineage-specific genetic innovations in the forest pathogenic fungi Armillaria.</title>
        <authorList>
            <person name="Sipos G."/>
            <person name="Prasanna A.N."/>
            <person name="Walter M.C."/>
            <person name="O'Connor E."/>
            <person name="Balint B."/>
            <person name="Krizsan K."/>
            <person name="Kiss B."/>
            <person name="Hess J."/>
            <person name="Varga T."/>
            <person name="Slot J."/>
            <person name="Riley R."/>
            <person name="Boka B."/>
            <person name="Rigling D."/>
            <person name="Barry K."/>
            <person name="Lee J."/>
            <person name="Mihaltcheva S."/>
            <person name="LaButti K."/>
            <person name="Lipzen A."/>
            <person name="Waldron R."/>
            <person name="Moloney N.M."/>
            <person name="Sperisen C."/>
            <person name="Kredics L."/>
            <person name="Vagvoelgyi C."/>
            <person name="Patrignani A."/>
            <person name="Fitzpatrick D."/>
            <person name="Nagy I."/>
            <person name="Doyle S."/>
            <person name="Anderson J.B."/>
            <person name="Grigoriev I.V."/>
            <person name="Gueldener U."/>
            <person name="Muensterkoetter M."/>
            <person name="Nagy L.G."/>
        </authorList>
    </citation>
    <scope>NUCLEOTIDE SEQUENCE [LARGE SCALE GENOMIC DNA]</scope>
    <source>
        <strain evidence="2">Ar21-2</strain>
    </source>
</reference>
<protein>
    <submittedName>
        <fullName evidence="1">Uncharacterized protein</fullName>
    </submittedName>
</protein>
<sequence>MHFSQASWKTNRLRRKTTFAVNILLQLGQMLRRFHELGRAGAIACITYYLGMATKRQATATLQRAFEFVLSQVIFTTLSSS</sequence>
<dbReference type="Proteomes" id="UP000217790">
    <property type="component" value="Unassembled WGS sequence"/>
</dbReference>
<accession>A0A2H3DFE9</accession>
<proteinExistence type="predicted"/>
<dbReference type="AlphaFoldDB" id="A0A2H3DFE9"/>
<name>A0A2H3DFE9_ARMGA</name>
<evidence type="ECO:0000313" key="1">
    <source>
        <dbReference type="EMBL" id="PBK92860.1"/>
    </source>
</evidence>
<organism evidence="1 2">
    <name type="scientific">Armillaria gallica</name>
    <name type="common">Bulbous honey fungus</name>
    <name type="synonym">Armillaria bulbosa</name>
    <dbReference type="NCBI Taxonomy" id="47427"/>
    <lineage>
        <taxon>Eukaryota</taxon>
        <taxon>Fungi</taxon>
        <taxon>Dikarya</taxon>
        <taxon>Basidiomycota</taxon>
        <taxon>Agaricomycotina</taxon>
        <taxon>Agaricomycetes</taxon>
        <taxon>Agaricomycetidae</taxon>
        <taxon>Agaricales</taxon>
        <taxon>Marasmiineae</taxon>
        <taxon>Physalacriaceae</taxon>
        <taxon>Armillaria</taxon>
    </lineage>
</organism>